<keyword evidence="2 4" id="KW-0436">Ligase</keyword>
<dbReference type="InterPro" id="IPR000873">
    <property type="entry name" value="AMP-dep_synth/lig_dom"/>
</dbReference>
<dbReference type="AlphaFoldDB" id="A0A6G8ARN5"/>
<dbReference type="GO" id="GO:0031956">
    <property type="term" value="F:medium-chain fatty acid-CoA ligase activity"/>
    <property type="evidence" value="ECO:0007669"/>
    <property type="project" value="TreeGrafter"/>
</dbReference>
<dbReference type="PANTHER" id="PTHR43201:SF5">
    <property type="entry name" value="MEDIUM-CHAIN ACYL-COA LIGASE ACSF2, MITOCHONDRIAL"/>
    <property type="match status" value="1"/>
</dbReference>
<gene>
    <name evidence="4" type="ORF">G7082_03435</name>
</gene>
<dbReference type="Proteomes" id="UP000501747">
    <property type="component" value="Chromosome"/>
</dbReference>
<dbReference type="PANTHER" id="PTHR43201">
    <property type="entry name" value="ACYL-COA SYNTHETASE"/>
    <property type="match status" value="1"/>
</dbReference>
<dbReference type="InterPro" id="IPR045851">
    <property type="entry name" value="AMP-bd_C_sf"/>
</dbReference>
<evidence type="ECO:0000313" key="5">
    <source>
        <dbReference type="Proteomes" id="UP000501747"/>
    </source>
</evidence>
<keyword evidence="5" id="KW-1185">Reference proteome</keyword>
<dbReference type="Gene3D" id="3.40.50.12780">
    <property type="entry name" value="N-terminal domain of ligase-like"/>
    <property type="match status" value="1"/>
</dbReference>
<proteinExistence type="inferred from homology"/>
<organism evidence="4 5">
    <name type="scientific">Vagococcus hydrophili</name>
    <dbReference type="NCBI Taxonomy" id="2714947"/>
    <lineage>
        <taxon>Bacteria</taxon>
        <taxon>Bacillati</taxon>
        <taxon>Bacillota</taxon>
        <taxon>Bacilli</taxon>
        <taxon>Lactobacillales</taxon>
        <taxon>Enterococcaceae</taxon>
        <taxon>Vagococcus</taxon>
    </lineage>
</organism>
<dbReference type="InterPro" id="IPR020845">
    <property type="entry name" value="AMP-binding_CS"/>
</dbReference>
<dbReference type="RefSeq" id="WP_166033829.1">
    <property type="nucleotide sequence ID" value="NZ_CP049887.1"/>
</dbReference>
<name>A0A6G8ARN5_9ENTE</name>
<protein>
    <submittedName>
        <fullName evidence="4">Long-chain fatty acid--CoA ligase</fullName>
    </submittedName>
</protein>
<dbReference type="KEGG" id="vhy:G7082_03435"/>
<dbReference type="PROSITE" id="PS00455">
    <property type="entry name" value="AMP_BINDING"/>
    <property type="match status" value="1"/>
</dbReference>
<dbReference type="Gene3D" id="3.30.300.30">
    <property type="match status" value="1"/>
</dbReference>
<dbReference type="EMBL" id="CP049887">
    <property type="protein sequence ID" value="QIL47657.1"/>
    <property type="molecule type" value="Genomic_DNA"/>
</dbReference>
<dbReference type="InterPro" id="IPR042099">
    <property type="entry name" value="ANL_N_sf"/>
</dbReference>
<comment type="similarity">
    <text evidence="1">Belongs to the ATP-dependent AMP-binding enzyme family.</text>
</comment>
<evidence type="ECO:0000259" key="3">
    <source>
        <dbReference type="Pfam" id="PF00501"/>
    </source>
</evidence>
<sequence length="430" mass="49560">MINFPDNKIDTAAILFKKQTISYRDLKNSAQYYQQTIDSLTEEFIFIPMFETPETIYKIVACIFSKKVFIPINPLDISDQVSKLSKNFPSSFLWETKDEGKFYKTSHPPLNLSKNTLFIGFTSGSTGEPKGFIRDKKSWQNSFDIFHSVFPTKKYVTCLTPLHYSLGLYVLMQTLSSNQTFLMGIKKLDHPLLTTSVRNNLQIFSVPTVFTHCLTALNKQVDGTFDVILGGEQTNQQHLNLFSKKCPEATLSDFYGTSETSFISYHQGLTRLENSVGTLFPNVKVTIDNPTNGIGEINVFSPMIFQGYLQQGKIEPPQHFFKTGDLGKFKDKLYYYGRKDSRINRKGVKLFPQLLENILRSHHKIKDCFIYGEQDTDFGERVEVQIIFKDTQISLLELNRYLKKFNPSYKIDRLYTVTKLNMHQSGKRKK</sequence>
<evidence type="ECO:0000313" key="4">
    <source>
        <dbReference type="EMBL" id="QIL47657.1"/>
    </source>
</evidence>
<dbReference type="Pfam" id="PF00501">
    <property type="entry name" value="AMP-binding"/>
    <property type="match status" value="1"/>
</dbReference>
<evidence type="ECO:0000256" key="2">
    <source>
        <dbReference type="ARBA" id="ARBA00022598"/>
    </source>
</evidence>
<dbReference type="GO" id="GO:0006631">
    <property type="term" value="P:fatty acid metabolic process"/>
    <property type="evidence" value="ECO:0007669"/>
    <property type="project" value="TreeGrafter"/>
</dbReference>
<accession>A0A6G8ARN5</accession>
<reference evidence="4 5" key="1">
    <citation type="submission" date="2020-03" db="EMBL/GenBank/DDBJ databases">
        <title>Vagococcus sp. nov., isolated from beetles.</title>
        <authorList>
            <person name="Hyun D.-W."/>
            <person name="Bae J.-W."/>
        </authorList>
    </citation>
    <scope>NUCLEOTIDE SEQUENCE [LARGE SCALE GENOMIC DNA]</scope>
    <source>
        <strain evidence="4 5">HDW17B</strain>
    </source>
</reference>
<dbReference type="SUPFAM" id="SSF56801">
    <property type="entry name" value="Acetyl-CoA synthetase-like"/>
    <property type="match status" value="1"/>
</dbReference>
<feature type="domain" description="AMP-dependent synthetase/ligase" evidence="3">
    <location>
        <begin position="96"/>
        <end position="309"/>
    </location>
</feature>
<evidence type="ECO:0000256" key="1">
    <source>
        <dbReference type="ARBA" id="ARBA00006432"/>
    </source>
</evidence>